<gene>
    <name evidence="1" type="ORF">M9H77_06172</name>
</gene>
<accession>A0ACC0BRP2</accession>
<sequence>MAYSYIHFFLFIFLLPFNTSAQNNGTVSVGSTLTANETSRPWLSPSGDFAFGFWKLQEKDQFLLSIWYAKIPDTVVWFNNTLDPVSQGSTVDLDQTGLVLRDPQGRLLWKTDLADDVDHGFMNDTGNFIIKRNDNLNLWESFYFPADTILPMQDLLPGRSVLISRKSETNFTRGRFYLRFLENGNLVLTTKSNPRNEKDDDEYYNSQTSDAANNGLASGIRVVFDERGSMHILRRNNQTADLVKINA</sequence>
<evidence type="ECO:0000313" key="1">
    <source>
        <dbReference type="EMBL" id="KAI5675222.1"/>
    </source>
</evidence>
<protein>
    <submittedName>
        <fullName evidence="1">Uncharacterized protein</fullName>
    </submittedName>
</protein>
<dbReference type="Proteomes" id="UP001060085">
    <property type="component" value="Linkage Group LG02"/>
</dbReference>
<proteinExistence type="predicted"/>
<comment type="caution">
    <text evidence="1">The sequence shown here is derived from an EMBL/GenBank/DDBJ whole genome shotgun (WGS) entry which is preliminary data.</text>
</comment>
<name>A0ACC0BRP2_CATRO</name>
<organism evidence="1 2">
    <name type="scientific">Catharanthus roseus</name>
    <name type="common">Madagascar periwinkle</name>
    <name type="synonym">Vinca rosea</name>
    <dbReference type="NCBI Taxonomy" id="4058"/>
    <lineage>
        <taxon>Eukaryota</taxon>
        <taxon>Viridiplantae</taxon>
        <taxon>Streptophyta</taxon>
        <taxon>Embryophyta</taxon>
        <taxon>Tracheophyta</taxon>
        <taxon>Spermatophyta</taxon>
        <taxon>Magnoliopsida</taxon>
        <taxon>eudicotyledons</taxon>
        <taxon>Gunneridae</taxon>
        <taxon>Pentapetalae</taxon>
        <taxon>asterids</taxon>
        <taxon>lamiids</taxon>
        <taxon>Gentianales</taxon>
        <taxon>Apocynaceae</taxon>
        <taxon>Rauvolfioideae</taxon>
        <taxon>Vinceae</taxon>
        <taxon>Catharanthinae</taxon>
        <taxon>Catharanthus</taxon>
    </lineage>
</organism>
<dbReference type="EMBL" id="CM044702">
    <property type="protein sequence ID" value="KAI5675222.1"/>
    <property type="molecule type" value="Genomic_DNA"/>
</dbReference>
<reference evidence="2" key="1">
    <citation type="journal article" date="2023" name="Nat. Plants">
        <title>Single-cell RNA sequencing provides a high-resolution roadmap for understanding the multicellular compartmentation of specialized metabolism.</title>
        <authorList>
            <person name="Sun S."/>
            <person name="Shen X."/>
            <person name="Li Y."/>
            <person name="Li Y."/>
            <person name="Wang S."/>
            <person name="Li R."/>
            <person name="Zhang H."/>
            <person name="Shen G."/>
            <person name="Guo B."/>
            <person name="Wei J."/>
            <person name="Xu J."/>
            <person name="St-Pierre B."/>
            <person name="Chen S."/>
            <person name="Sun C."/>
        </authorList>
    </citation>
    <scope>NUCLEOTIDE SEQUENCE [LARGE SCALE GENOMIC DNA]</scope>
</reference>
<keyword evidence="2" id="KW-1185">Reference proteome</keyword>
<evidence type="ECO:0000313" key="2">
    <source>
        <dbReference type="Proteomes" id="UP001060085"/>
    </source>
</evidence>